<organism evidence="1">
    <name type="scientific">Magnetospirillum gryphiswaldense</name>
    <dbReference type="NCBI Taxonomy" id="55518"/>
    <lineage>
        <taxon>Bacteria</taxon>
        <taxon>Pseudomonadati</taxon>
        <taxon>Pseudomonadota</taxon>
        <taxon>Alphaproteobacteria</taxon>
        <taxon>Rhodospirillales</taxon>
        <taxon>Rhodospirillaceae</taxon>
        <taxon>Magnetospirillum</taxon>
    </lineage>
</organism>
<reference evidence="1" key="1">
    <citation type="journal article" date="2007" name="J. Bacteriol.">
        <title>Comparative genome analysis of four magnetotactic bacteria reveals a complex set of group-specific genes implicated in magnetosome biomineralization and function.</title>
        <authorList>
            <person name="Richter M."/>
            <person name="Kube M."/>
            <person name="Bazylinski D.A."/>
            <person name="Lombardot T."/>
            <person name="Gloeckner F.O."/>
            <person name="Reinhardt R."/>
            <person name="Schueler D."/>
        </authorList>
    </citation>
    <scope>NUCLEOTIDE SEQUENCE</scope>
    <source>
        <strain evidence="1">MSR-1</strain>
    </source>
</reference>
<evidence type="ECO:0000313" key="1">
    <source>
        <dbReference type="EMBL" id="CAM78053.1"/>
    </source>
</evidence>
<dbReference type="EMBL" id="CU459003">
    <property type="protein sequence ID" value="CAM78053.1"/>
    <property type="molecule type" value="Genomic_DNA"/>
</dbReference>
<accession>A4U596</accession>
<protein>
    <submittedName>
        <fullName evidence="1">Uncharacterized protein</fullName>
    </submittedName>
</protein>
<proteinExistence type="predicted"/>
<gene>
    <name evidence="1" type="ORF">MGR_4121</name>
</gene>
<name>A4U596_9PROT</name>
<dbReference type="AlphaFoldDB" id="A4U596"/>
<sequence>MPRRSPCRQEKLKNKYRIRTFDDFETSIGDVIVNTLESVRFLADHQTDSNISRQNIPP</sequence>